<feature type="domain" description="Protein kinase" evidence="2">
    <location>
        <begin position="84"/>
        <end position="360"/>
    </location>
</feature>
<dbReference type="CDD" id="cd14010">
    <property type="entry name" value="STKc_ULK4"/>
    <property type="match status" value="1"/>
</dbReference>
<dbReference type="SUPFAM" id="SSF48371">
    <property type="entry name" value="ARM repeat"/>
    <property type="match status" value="1"/>
</dbReference>
<feature type="compositionally biased region" description="Basic and acidic residues" evidence="1">
    <location>
        <begin position="461"/>
        <end position="484"/>
    </location>
</feature>
<dbReference type="SUPFAM" id="SSF56112">
    <property type="entry name" value="Protein kinase-like (PK-like)"/>
    <property type="match status" value="1"/>
</dbReference>
<gene>
    <name evidence="3" type="ORF">D5F01_LYC12385</name>
</gene>
<dbReference type="PROSITE" id="PS50011">
    <property type="entry name" value="PROTEIN_KINASE_DOM"/>
    <property type="match status" value="1"/>
</dbReference>
<feature type="compositionally biased region" description="Polar residues" evidence="1">
    <location>
        <begin position="487"/>
        <end position="499"/>
    </location>
</feature>
<dbReference type="InterPro" id="IPR045906">
    <property type="entry name" value="ULK4"/>
</dbReference>
<dbReference type="InterPro" id="IPR000719">
    <property type="entry name" value="Prot_kinase_dom"/>
</dbReference>
<keyword evidence="3" id="KW-0808">Transferase</keyword>
<protein>
    <submittedName>
        <fullName evidence="3">Serine/threonine-protein kinase ULK4</fullName>
    </submittedName>
</protein>
<evidence type="ECO:0000256" key="1">
    <source>
        <dbReference type="SAM" id="MobiDB-lite"/>
    </source>
</evidence>
<keyword evidence="4" id="KW-1185">Reference proteome</keyword>
<feature type="region of interest" description="Disordered" evidence="1">
    <location>
        <begin position="423"/>
        <end position="514"/>
    </location>
</feature>
<dbReference type="GO" id="GO:0004672">
    <property type="term" value="F:protein kinase activity"/>
    <property type="evidence" value="ECO:0007669"/>
    <property type="project" value="InterPro"/>
</dbReference>
<organism evidence="3 4">
    <name type="scientific">Larimichthys crocea</name>
    <name type="common">Large yellow croaker</name>
    <name type="synonym">Pseudosciaena crocea</name>
    <dbReference type="NCBI Taxonomy" id="215358"/>
    <lineage>
        <taxon>Eukaryota</taxon>
        <taxon>Metazoa</taxon>
        <taxon>Chordata</taxon>
        <taxon>Craniata</taxon>
        <taxon>Vertebrata</taxon>
        <taxon>Euteleostomi</taxon>
        <taxon>Actinopterygii</taxon>
        <taxon>Neopterygii</taxon>
        <taxon>Teleostei</taxon>
        <taxon>Neoteleostei</taxon>
        <taxon>Acanthomorphata</taxon>
        <taxon>Eupercaria</taxon>
        <taxon>Sciaenidae</taxon>
        <taxon>Larimichthys</taxon>
    </lineage>
</organism>
<evidence type="ECO:0000313" key="4">
    <source>
        <dbReference type="Proteomes" id="UP000424527"/>
    </source>
</evidence>
<keyword evidence="3" id="KW-0418">Kinase</keyword>
<dbReference type="InterPro" id="IPR011009">
    <property type="entry name" value="Kinase-like_dom_sf"/>
</dbReference>
<dbReference type="Pfam" id="PF23606">
    <property type="entry name" value="HEAT_ULK4"/>
    <property type="match status" value="1"/>
</dbReference>
<dbReference type="Gene3D" id="1.25.10.10">
    <property type="entry name" value="Leucine-rich Repeat Variant"/>
    <property type="match status" value="1"/>
</dbReference>
<name>A0A6G0IB33_LARCR</name>
<dbReference type="InterPro" id="IPR016024">
    <property type="entry name" value="ARM-type_fold"/>
</dbReference>
<feature type="region of interest" description="Disordered" evidence="1">
    <location>
        <begin position="368"/>
        <end position="408"/>
    </location>
</feature>
<feature type="compositionally biased region" description="Basic and acidic residues" evidence="1">
    <location>
        <begin position="500"/>
        <end position="514"/>
    </location>
</feature>
<dbReference type="Gene3D" id="1.10.510.10">
    <property type="entry name" value="Transferase(Phosphotransferase) domain 1"/>
    <property type="match status" value="1"/>
</dbReference>
<dbReference type="Pfam" id="PF00069">
    <property type="entry name" value="Pkinase"/>
    <property type="match status" value="1"/>
</dbReference>
<reference evidence="3 4" key="1">
    <citation type="submission" date="2019-07" db="EMBL/GenBank/DDBJ databases">
        <title>Chromosome genome assembly for large yellow croaker.</title>
        <authorList>
            <person name="Xiao S."/>
        </authorList>
    </citation>
    <scope>NUCLEOTIDE SEQUENCE [LARGE SCALE GENOMIC DNA]</scope>
    <source>
        <strain evidence="3">JMULYC20181020</strain>
        <tissue evidence="3">Muscle</tissue>
    </source>
</reference>
<proteinExistence type="predicted"/>
<comment type="caution">
    <text evidence="3">The sequence shown here is derived from an EMBL/GenBank/DDBJ whole genome shotgun (WGS) entry which is preliminary data.</text>
</comment>
<dbReference type="PANTHER" id="PTHR46240:SF1">
    <property type="entry name" value="SERINE_THREONINE-PROTEIN KINASE ULK4"/>
    <property type="match status" value="1"/>
</dbReference>
<dbReference type="InterPro" id="IPR056981">
    <property type="entry name" value="HEAT_ULK4_RUNKEL"/>
</dbReference>
<dbReference type="Proteomes" id="UP000424527">
    <property type="component" value="Unassembled WGS sequence"/>
</dbReference>
<dbReference type="PANTHER" id="PTHR46240">
    <property type="entry name" value="SER/THR PROTEIN KINASE ULK4"/>
    <property type="match status" value="1"/>
</dbReference>
<feature type="region of interest" description="Disordered" evidence="1">
    <location>
        <begin position="1110"/>
        <end position="1134"/>
    </location>
</feature>
<sequence length="1439" mass="160518">MYCTFDSTTRLKALLSLLYTTLNGKEEITSGKKIDGKEDRGMRNREKDRYKLNSVAHHSSAIKQRVVEEVVSNTTLIVTWMENFILYEELGKGSSSVVYKGRKKGTLSYVAIICADKAKRPYITNHVRLSHDLEHPNIACFYEWYETSNHLWLVVELCTGGSLESVIGHDGCLSEDVVRRFGWDLVKGLKHIHELGIIFSDLTPAKILLDGSGVLKFGNFCMSKAEGETVEDFFTLFSTSEEAHNEDIKENFSNMRKMLQGSPSYSAPEVLQGSETNMSSDLWALGCVLYYMYTGKPPFYSDIYTELTEMTLYQEPRPPRQTVISSSPPSEDFQNLLKGLLNKNPDKRMDWPELLHHPFWKQVLNEDMEEEEQGKEGHQQGKNECEGVGSTSSRIPDHFSQGQENEFPNSHSAIMKSASKISRKLISSQTKSATSHRQSDRRADCQQAVRHTTSGTLRNSKGFEDEVGKEKRGEGEAKTDDYPKLTEAQQLHTLQPNKSFTRDNMSELRPKSGVDEDNTEAIFLLSSCSNSRRSYSISDSPNQTPAPQASTDITSCVKDLIYTDSDLIVTPIMDNPKIVKSPPVRFDPKTLCVAAYSVEKLQSLSDEEWTVFLLQLCSSLGEQNPSVPLSSSSTAPSPPSIRSRLNLLCYLCCVVGHKVIGNRLINSPLLPVLTQQLRQAPNWDVRSKVLKIMGLLALHCTELGEDSPVSEAVSTLTDLLRENLRNNKIKQLLLPPLGEFLYLIASQEKKRGSPEGLWFVPAAAYTGLMRSLREGDDSIVHHMAAKAIENISTTVSGPLPPPGHHRDRLCPVSLSRLTRVVPAVFLAVIDTCGPAAILEGVGGAGARVQQHLLTAMTTALLTSRIQTHRVAQNRDLVLKVLRCLESPSTVTRAKALLLLLLLTQDNTHTLLYCCQHRLVMYMERDLRKATPLRENPSQTGYLSQCLDLLIVHLSSTAPLILEDVLCALRGVIGRRHPSTVQSRQLKHTLPTMSVVLELLSSQVFRFKIVTEEFLAQIGLLLNYITSIESNETNLTSALAVCEELIRTSLSIVEVLSQHHALTTPHHSAVVDDILPPLTTLAFSKNVEWSVFVLRVLSELSLVLLVQESDQTEDDEGTEEKKERRDERGRAVEGIDDGSSCSEILALITKSLLPRYESLLRAAEPIPLYALKLLVSMTEHSTQICRLIKHSRLLPTVFQLIMANSGNVTSGMIQNAVALLCNLSGDTVLDLEPPYQQELIEVVVSTLSEAALVHLEGEEHAGRKVSHLVLQALLELLHNILKQTSVVVRSALQSQRLSCPAVEMEAAEKLLLENRPLSQLSTHLIHMLSTENQEVWEESMQCLSLLVQLYGGEGYDCLSPSCLQSFLHVLRTHMHTETPRIQRTALRIIKRLVQTTERSDWFECPEGAELMSLLQNITTSNRCHIDVVPLATEILELSGS</sequence>
<dbReference type="EMBL" id="REGW02000012">
    <property type="protein sequence ID" value="KAE8288513.1"/>
    <property type="molecule type" value="Genomic_DNA"/>
</dbReference>
<evidence type="ECO:0000259" key="2">
    <source>
        <dbReference type="PROSITE" id="PS50011"/>
    </source>
</evidence>
<dbReference type="InterPro" id="IPR011989">
    <property type="entry name" value="ARM-like"/>
</dbReference>
<evidence type="ECO:0000313" key="3">
    <source>
        <dbReference type="EMBL" id="KAE8288513.1"/>
    </source>
</evidence>
<dbReference type="GO" id="GO:0005524">
    <property type="term" value="F:ATP binding"/>
    <property type="evidence" value="ECO:0007669"/>
    <property type="project" value="InterPro"/>
</dbReference>
<feature type="compositionally biased region" description="Polar residues" evidence="1">
    <location>
        <begin position="449"/>
        <end position="459"/>
    </location>
</feature>
<feature type="compositionally biased region" description="Polar residues" evidence="1">
    <location>
        <begin position="425"/>
        <end position="436"/>
    </location>
</feature>
<feature type="compositionally biased region" description="Basic and acidic residues" evidence="1">
    <location>
        <begin position="374"/>
        <end position="385"/>
    </location>
</feature>
<feature type="compositionally biased region" description="Basic and acidic residues" evidence="1">
    <location>
        <begin position="1118"/>
        <end position="1132"/>
    </location>
</feature>
<feature type="compositionally biased region" description="Polar residues" evidence="1">
    <location>
        <begin position="389"/>
        <end position="408"/>
    </location>
</feature>
<accession>A0A6G0IB33</accession>